<dbReference type="KEGG" id="mhl:MHLP_03850"/>
<evidence type="ECO:0000313" key="2">
    <source>
        <dbReference type="Proteomes" id="UP000006502"/>
    </source>
</evidence>
<proteinExistence type="predicted"/>
<reference evidence="1 2" key="1">
    <citation type="journal article" date="2012" name="J. Bacteriol.">
        <title>Genome Sequence of "Candidatus Mycoplasma haemolamae" Strain Purdue, a Red Blood Cell Pathogen of Alpacas (Vicugna pacos) and Llamas (Lama glama).</title>
        <authorList>
            <person name="Guimaraes A.M."/>
            <person name="Toth B."/>
            <person name="Santos A.P."/>
            <person name="do Nascimento N.C."/>
            <person name="Kritchevsky J.E."/>
            <person name="Messick J.B."/>
        </authorList>
    </citation>
    <scope>NUCLEOTIDE SEQUENCE [LARGE SCALE GENOMIC DNA]</scope>
    <source>
        <strain evidence="1 2">Purdue</strain>
    </source>
</reference>
<reference evidence="2" key="2">
    <citation type="submission" date="2012-07" db="EMBL/GenBank/DDBJ databases">
        <title>Complete genome sequence of 'Candidatus Mycoplasma haemolamae'.</title>
        <authorList>
            <person name="Guimaraes A.M.S."/>
            <person name="Toth B."/>
            <person name="Santos A.P."/>
            <person name="Nascimento N.C."/>
            <person name="Sojka J.E."/>
            <person name="Messick J.B."/>
        </authorList>
    </citation>
    <scope>NUCLEOTIDE SEQUENCE [LARGE SCALE GENOMIC DNA]</scope>
    <source>
        <strain evidence="2">Purdue</strain>
    </source>
</reference>
<keyword evidence="2" id="KW-1185">Reference proteome</keyword>
<name>I7BAK8_MYCHA</name>
<accession>I7BAK8</accession>
<protein>
    <submittedName>
        <fullName evidence="1">Uncharacterized protein</fullName>
    </submittedName>
</protein>
<dbReference type="EMBL" id="CP003731">
    <property type="protein sequence ID" value="AFO52350.1"/>
    <property type="molecule type" value="Genomic_DNA"/>
</dbReference>
<sequence length="97" mass="10268">MRFIFKAAALLLPAGGGVTCLGVYHQIKGDTCEELCKKCKCGEGTQCTQPCTKCPENCCKDGQCCQGQGAQCCKDGKCCCKVEEGKCCCCCACSKNQ</sequence>
<dbReference type="AlphaFoldDB" id="I7BAK8"/>
<dbReference type="PATRIC" id="fig|1212765.3.peg.876"/>
<evidence type="ECO:0000313" key="1">
    <source>
        <dbReference type="EMBL" id="AFO52350.1"/>
    </source>
</evidence>
<dbReference type="STRING" id="1212765.MHLP_03850"/>
<gene>
    <name evidence="1" type="ordered locus">MHLP_03850</name>
</gene>
<dbReference type="HOGENOM" id="CLU_2343669_0_0_14"/>
<dbReference type="Proteomes" id="UP000006502">
    <property type="component" value="Chromosome"/>
</dbReference>
<organism evidence="1 2">
    <name type="scientific">Mycoplasma haematolamae (strain Purdue)</name>
    <dbReference type="NCBI Taxonomy" id="1212765"/>
    <lineage>
        <taxon>Bacteria</taxon>
        <taxon>Bacillati</taxon>
        <taxon>Mycoplasmatota</taxon>
        <taxon>Mollicutes</taxon>
        <taxon>Mycoplasmataceae</taxon>
        <taxon>Mycoplasma</taxon>
    </lineage>
</organism>